<name>A0A2K3Q870_9HYPO</name>
<keyword evidence="4" id="KW-1185">Reference proteome</keyword>
<protein>
    <recommendedName>
        <fullName evidence="2">Aminoglycoside phosphotransferase domain-containing protein</fullName>
    </recommendedName>
</protein>
<accession>A0A2K3Q870</accession>
<dbReference type="SUPFAM" id="SSF56112">
    <property type="entry name" value="Protein kinase-like (PK-like)"/>
    <property type="match status" value="1"/>
</dbReference>
<feature type="region of interest" description="Disordered" evidence="1">
    <location>
        <begin position="1"/>
        <end position="52"/>
    </location>
</feature>
<evidence type="ECO:0000256" key="1">
    <source>
        <dbReference type="SAM" id="MobiDB-lite"/>
    </source>
</evidence>
<dbReference type="PANTHER" id="PTHR21310">
    <property type="entry name" value="AMINOGLYCOSIDE PHOSPHOTRANSFERASE-RELATED-RELATED"/>
    <property type="match status" value="1"/>
</dbReference>
<organism evidence="3 4">
    <name type="scientific">Tolypocladium capitatum</name>
    <dbReference type="NCBI Taxonomy" id="45235"/>
    <lineage>
        <taxon>Eukaryota</taxon>
        <taxon>Fungi</taxon>
        <taxon>Dikarya</taxon>
        <taxon>Ascomycota</taxon>
        <taxon>Pezizomycotina</taxon>
        <taxon>Sordariomycetes</taxon>
        <taxon>Hypocreomycetidae</taxon>
        <taxon>Hypocreales</taxon>
        <taxon>Ophiocordycipitaceae</taxon>
        <taxon>Tolypocladium</taxon>
    </lineage>
</organism>
<dbReference type="PANTHER" id="PTHR21310:SF58">
    <property type="entry name" value="AMINOGLYCOSIDE PHOSPHOTRANSFERASE DOMAIN-CONTAINING PROTEIN"/>
    <property type="match status" value="1"/>
</dbReference>
<dbReference type="Proteomes" id="UP000236621">
    <property type="component" value="Unassembled WGS sequence"/>
</dbReference>
<evidence type="ECO:0000259" key="2">
    <source>
        <dbReference type="Pfam" id="PF01636"/>
    </source>
</evidence>
<dbReference type="STRING" id="45235.A0A2K3Q870"/>
<dbReference type="AlphaFoldDB" id="A0A2K3Q870"/>
<evidence type="ECO:0000313" key="4">
    <source>
        <dbReference type="Proteomes" id="UP000236621"/>
    </source>
</evidence>
<sequence length="298" mass="34295">MENSQTPTSATYAVSRSRGKQPGESRYNARLREMRNAQGQARSSDESEPEDEIEPGAVILHKMFNRKVVLYPDNTVVKSGKRIAMGEAEALRVAAHAGVPAPCVHDVHATSDGQGHIRMDYIQGQPLDKLWPDMSAEQRKDIARQLREIVEKMRSVAPPPYLIGACDGTEIRDTRLYFTYHSPPCRDEKAFNEFLISALYGHVPPLVREAFSRRLRTDHRIVLSHCDLTPRNILVQDGKIKGLVDWEDSGWYPEYWEYIKFFQRTADKDWKQYAEDIFPELYHNELVDYIAISKWQNS</sequence>
<dbReference type="OrthoDB" id="3250044at2759"/>
<comment type="caution">
    <text evidence="3">The sequence shown here is derived from an EMBL/GenBank/DDBJ whole genome shotgun (WGS) entry which is preliminary data.</text>
</comment>
<feature type="domain" description="Aminoglycoside phosphotransferase" evidence="2">
    <location>
        <begin position="85"/>
        <end position="272"/>
    </location>
</feature>
<dbReference type="Pfam" id="PF01636">
    <property type="entry name" value="APH"/>
    <property type="match status" value="1"/>
</dbReference>
<dbReference type="Gene3D" id="3.90.1200.10">
    <property type="match status" value="1"/>
</dbReference>
<dbReference type="InterPro" id="IPR002575">
    <property type="entry name" value="Aminoglycoside_PTrfase"/>
</dbReference>
<evidence type="ECO:0000313" key="3">
    <source>
        <dbReference type="EMBL" id="PNY23762.1"/>
    </source>
</evidence>
<feature type="compositionally biased region" description="Polar residues" evidence="1">
    <location>
        <begin position="1"/>
        <end position="14"/>
    </location>
</feature>
<reference evidence="3 4" key="1">
    <citation type="submission" date="2017-08" db="EMBL/GenBank/DDBJ databases">
        <title>Harnessing the power of phylogenomics to disentangle the directionality and signatures of interkingdom host jumping in the parasitic fungal genus Tolypocladium.</title>
        <authorList>
            <person name="Quandt C.A."/>
            <person name="Patterson W."/>
            <person name="Spatafora J.W."/>
        </authorList>
    </citation>
    <scope>NUCLEOTIDE SEQUENCE [LARGE SCALE GENOMIC DNA]</scope>
    <source>
        <strain evidence="3 4">CBS 113982</strain>
    </source>
</reference>
<dbReference type="CDD" id="cd05120">
    <property type="entry name" value="APH_ChoK_like"/>
    <property type="match status" value="1"/>
</dbReference>
<proteinExistence type="predicted"/>
<dbReference type="InterPro" id="IPR051678">
    <property type="entry name" value="AGP_Transferase"/>
</dbReference>
<gene>
    <name evidence="3" type="ORF">TCAP_06304</name>
</gene>
<dbReference type="EMBL" id="NRSZ01001052">
    <property type="protein sequence ID" value="PNY23762.1"/>
    <property type="molecule type" value="Genomic_DNA"/>
</dbReference>
<dbReference type="InterPro" id="IPR011009">
    <property type="entry name" value="Kinase-like_dom_sf"/>
</dbReference>